<feature type="domain" description="Exocyst complex component EXOC2/Sec5 N-terminal" evidence="5">
    <location>
        <begin position="74"/>
        <end position="340"/>
    </location>
</feature>
<dbReference type="GO" id="GO:0000145">
    <property type="term" value="C:exocyst"/>
    <property type="evidence" value="ECO:0007669"/>
    <property type="project" value="UniProtKB-UniRule"/>
</dbReference>
<gene>
    <name evidence="6" type="ORF">CU097_000538</name>
</gene>
<keyword evidence="2 4" id="KW-0813">Transport</keyword>
<evidence type="ECO:0000256" key="2">
    <source>
        <dbReference type="ARBA" id="ARBA00022448"/>
    </source>
</evidence>
<reference evidence="6 7" key="1">
    <citation type="journal article" date="2018" name="G3 (Bethesda)">
        <title>Phylogenetic and Phylogenomic Definition of Rhizopus Species.</title>
        <authorList>
            <person name="Gryganskyi A.P."/>
            <person name="Golan J."/>
            <person name="Dolatabadi S."/>
            <person name="Mondo S."/>
            <person name="Robb S."/>
            <person name="Idnurm A."/>
            <person name="Muszewska A."/>
            <person name="Steczkiewicz K."/>
            <person name="Masonjones S."/>
            <person name="Liao H.L."/>
            <person name="Gajdeczka M.T."/>
            <person name="Anike F."/>
            <person name="Vuek A."/>
            <person name="Anishchenko I.M."/>
            <person name="Voigt K."/>
            <person name="de Hoog G.S."/>
            <person name="Smith M.E."/>
            <person name="Heitman J."/>
            <person name="Vilgalys R."/>
            <person name="Stajich J.E."/>
        </authorList>
    </citation>
    <scope>NUCLEOTIDE SEQUENCE [LARGE SCALE GENOMIC DNA]</scope>
    <source>
        <strain evidence="6 7">CBS 357.93</strain>
    </source>
</reference>
<evidence type="ECO:0000256" key="3">
    <source>
        <dbReference type="ARBA" id="ARBA00022483"/>
    </source>
</evidence>
<dbReference type="GO" id="GO:0015031">
    <property type="term" value="P:protein transport"/>
    <property type="evidence" value="ECO:0007669"/>
    <property type="project" value="UniProtKB-KW"/>
</dbReference>
<evidence type="ECO:0000259" key="5">
    <source>
        <dbReference type="Pfam" id="PF15469"/>
    </source>
</evidence>
<organism evidence="6 7">
    <name type="scientific">Rhizopus azygosporus</name>
    <name type="common">Rhizopus microsporus var. azygosporus</name>
    <dbReference type="NCBI Taxonomy" id="86630"/>
    <lineage>
        <taxon>Eukaryota</taxon>
        <taxon>Fungi</taxon>
        <taxon>Fungi incertae sedis</taxon>
        <taxon>Mucoromycota</taxon>
        <taxon>Mucoromycotina</taxon>
        <taxon>Mucoromycetes</taxon>
        <taxon>Mucorales</taxon>
        <taxon>Mucorineae</taxon>
        <taxon>Rhizopodaceae</taxon>
        <taxon>Rhizopus</taxon>
    </lineage>
</organism>
<keyword evidence="7" id="KW-1185">Reference proteome</keyword>
<dbReference type="STRING" id="86630.A0A367ITT7"/>
<dbReference type="OrthoDB" id="26242at2759"/>
<dbReference type="GO" id="GO:0006887">
    <property type="term" value="P:exocytosis"/>
    <property type="evidence" value="ECO:0007669"/>
    <property type="project" value="UniProtKB-KW"/>
</dbReference>
<feature type="non-terminal residue" evidence="6">
    <location>
        <position position="340"/>
    </location>
</feature>
<name>A0A367ITT7_RHIAZ</name>
<keyword evidence="3 4" id="KW-0268">Exocytosis</keyword>
<evidence type="ECO:0000313" key="7">
    <source>
        <dbReference type="Proteomes" id="UP000252139"/>
    </source>
</evidence>
<keyword evidence="4" id="KW-0653">Protein transport</keyword>
<dbReference type="InterPro" id="IPR039481">
    <property type="entry name" value="EXOC2/Sec5_N_dom"/>
</dbReference>
<dbReference type="PANTHER" id="PTHR13043">
    <property type="entry name" value="EXOCYST COMPLEX COMPONENT SEC5"/>
    <property type="match status" value="1"/>
</dbReference>
<dbReference type="PANTHER" id="PTHR13043:SF1">
    <property type="entry name" value="EXOCYST COMPLEX COMPONENT 2"/>
    <property type="match status" value="1"/>
</dbReference>
<sequence>MNRLDLPEYAEDAAILRFYHLDSLEPEMWMDDEDNADKELNNNKFQHPEEEQQQLGATVRPSETDIELQALDDSDPLGVYSSIFPDEKSRNTNLTQLKEKATVMITNKKFQPRHFLLQVHRNTSYNELVQGEERLRRDVDQRAEALKSLVHQNFDRFVSAKNTIDHVYDEMKSKQLNQQQDYGTIDIQKALEAANNRAEQIYGPVVERRQRVEKVKGTLYMLQRYRFLFNLPNSLMESIKQTKYEAAIRDYKKGKYLYQVLKGDLDSTDEAEQKDNRLTDIHLKVFDKVWAEAVKIVSELQNVLLRQLADPWRSMEEQEKTINFLFDLDTTEDPAWFYLD</sequence>
<proteinExistence type="inferred from homology"/>
<evidence type="ECO:0000256" key="1">
    <source>
        <dbReference type="ARBA" id="ARBA00010578"/>
    </source>
</evidence>
<dbReference type="InterPro" id="IPR029175">
    <property type="entry name" value="EXOC2/Sec5"/>
</dbReference>
<dbReference type="GO" id="GO:0006893">
    <property type="term" value="P:Golgi to plasma membrane transport"/>
    <property type="evidence" value="ECO:0007669"/>
    <property type="project" value="UniProtKB-UniRule"/>
</dbReference>
<dbReference type="EMBL" id="PJQL01003684">
    <property type="protein sequence ID" value="RCH80891.1"/>
    <property type="molecule type" value="Genomic_DNA"/>
</dbReference>
<dbReference type="Proteomes" id="UP000252139">
    <property type="component" value="Unassembled WGS sequence"/>
</dbReference>
<evidence type="ECO:0000256" key="4">
    <source>
        <dbReference type="RuleBase" id="RU365069"/>
    </source>
</evidence>
<comment type="similarity">
    <text evidence="1 4">Belongs to the SEC5 family.</text>
</comment>
<protein>
    <recommendedName>
        <fullName evidence="4">Exocyst complex component SEC5</fullName>
    </recommendedName>
</protein>
<comment type="function">
    <text evidence="4">Component of the exocyst complex involved in the docking of exocytic vesicles with fusion sites on the plasma membrane.</text>
</comment>
<dbReference type="Pfam" id="PF15469">
    <property type="entry name" value="Sec5"/>
    <property type="match status" value="1"/>
</dbReference>
<dbReference type="AlphaFoldDB" id="A0A367ITT7"/>
<comment type="caution">
    <text evidence="6">The sequence shown here is derived from an EMBL/GenBank/DDBJ whole genome shotgun (WGS) entry which is preliminary data.</text>
</comment>
<evidence type="ECO:0000313" key="6">
    <source>
        <dbReference type="EMBL" id="RCH80891.1"/>
    </source>
</evidence>
<accession>A0A367ITT7</accession>
<comment type="subunit">
    <text evidence="4">Component of the exocyst complex.</text>
</comment>